<sequence length="152" mass="15023">MKNALLGLVALTAVSSASAASVGGYLGTDGGLYYQTDLTGTSAMRYSINALNLFRGGSVGVGGEVAYLNDISGQSLGGLAPYYGLGLGAGVSLGNSTGVQLYPHGLLGLRYNVAGPFSVFVEGNAGVRVGIGSGGGVGVGAGARIGLDYRIR</sequence>
<evidence type="ECO:0000313" key="3">
    <source>
        <dbReference type="Proteomes" id="UP001401887"/>
    </source>
</evidence>
<gene>
    <name evidence="2" type="ORF">Dcar01_01902</name>
</gene>
<feature type="chain" id="PRO_5047044456" description="Outer membrane protein beta-barrel domain-containing protein" evidence="1">
    <location>
        <begin position="20"/>
        <end position="152"/>
    </location>
</feature>
<reference evidence="2 3" key="1">
    <citation type="submission" date="2024-02" db="EMBL/GenBank/DDBJ databases">
        <title>Deinococcus carri NBRC 110142.</title>
        <authorList>
            <person name="Ichikawa N."/>
            <person name="Katano-Makiyama Y."/>
            <person name="Hidaka K."/>
        </authorList>
    </citation>
    <scope>NUCLEOTIDE SEQUENCE [LARGE SCALE GENOMIC DNA]</scope>
    <source>
        <strain evidence="2 3">NBRC 110142</strain>
    </source>
</reference>
<accession>A0ABP9W7U3</accession>
<protein>
    <recommendedName>
        <fullName evidence="4">Outer membrane protein beta-barrel domain-containing protein</fullName>
    </recommendedName>
</protein>
<evidence type="ECO:0008006" key="4">
    <source>
        <dbReference type="Google" id="ProtNLM"/>
    </source>
</evidence>
<dbReference type="Proteomes" id="UP001401887">
    <property type="component" value="Unassembled WGS sequence"/>
</dbReference>
<evidence type="ECO:0000313" key="2">
    <source>
        <dbReference type="EMBL" id="GAA5513176.1"/>
    </source>
</evidence>
<organism evidence="2 3">
    <name type="scientific">Deinococcus carri</name>
    <dbReference type="NCBI Taxonomy" id="1211323"/>
    <lineage>
        <taxon>Bacteria</taxon>
        <taxon>Thermotogati</taxon>
        <taxon>Deinococcota</taxon>
        <taxon>Deinococci</taxon>
        <taxon>Deinococcales</taxon>
        <taxon>Deinococcaceae</taxon>
        <taxon>Deinococcus</taxon>
    </lineage>
</organism>
<comment type="caution">
    <text evidence="2">The sequence shown here is derived from an EMBL/GenBank/DDBJ whole genome shotgun (WGS) entry which is preliminary data.</text>
</comment>
<keyword evidence="1" id="KW-0732">Signal</keyword>
<feature type="signal peptide" evidence="1">
    <location>
        <begin position="1"/>
        <end position="19"/>
    </location>
</feature>
<dbReference type="RefSeq" id="WP_345464421.1">
    <property type="nucleotide sequence ID" value="NZ_BAABRP010000006.1"/>
</dbReference>
<dbReference type="EMBL" id="BAABRP010000006">
    <property type="protein sequence ID" value="GAA5513176.1"/>
    <property type="molecule type" value="Genomic_DNA"/>
</dbReference>
<evidence type="ECO:0000256" key="1">
    <source>
        <dbReference type="SAM" id="SignalP"/>
    </source>
</evidence>
<proteinExistence type="predicted"/>
<name>A0ABP9W7U3_9DEIO</name>
<keyword evidence="3" id="KW-1185">Reference proteome</keyword>